<evidence type="ECO:0000259" key="1">
    <source>
        <dbReference type="Pfam" id="PF00561"/>
    </source>
</evidence>
<proteinExistence type="predicted"/>
<dbReference type="PANTHER" id="PTHR42886:SF53">
    <property type="entry name" value="ALPHA_BETA-HYDROLASES SUPERFAMILY PROTEIN"/>
    <property type="match status" value="1"/>
</dbReference>
<gene>
    <name evidence="2" type="ORF">BDV98DRAFT_592949</name>
</gene>
<keyword evidence="2" id="KW-0378">Hydrolase</keyword>
<feature type="domain" description="AB hydrolase-1" evidence="1">
    <location>
        <begin position="43"/>
        <end position="144"/>
    </location>
</feature>
<dbReference type="AlphaFoldDB" id="A0A5C3QI21"/>
<dbReference type="GO" id="GO:0016787">
    <property type="term" value="F:hydrolase activity"/>
    <property type="evidence" value="ECO:0007669"/>
    <property type="project" value="UniProtKB-KW"/>
</dbReference>
<dbReference type="EMBL" id="ML178824">
    <property type="protein sequence ID" value="TFL01715.1"/>
    <property type="molecule type" value="Genomic_DNA"/>
</dbReference>
<dbReference type="Gene3D" id="3.40.50.1820">
    <property type="entry name" value="alpha/beta hydrolase"/>
    <property type="match status" value="1"/>
</dbReference>
<evidence type="ECO:0000313" key="3">
    <source>
        <dbReference type="Proteomes" id="UP000305067"/>
    </source>
</evidence>
<name>A0A5C3QI21_9AGAR</name>
<dbReference type="PANTHER" id="PTHR42886">
    <property type="entry name" value="RE40534P-RELATED"/>
    <property type="match status" value="1"/>
</dbReference>
<dbReference type="SUPFAM" id="SSF53474">
    <property type="entry name" value="alpha/beta-Hydrolases"/>
    <property type="match status" value="1"/>
</dbReference>
<evidence type="ECO:0000313" key="2">
    <source>
        <dbReference type="EMBL" id="TFL01715.1"/>
    </source>
</evidence>
<dbReference type="STRING" id="1884261.A0A5C3QI21"/>
<dbReference type="Pfam" id="PF00561">
    <property type="entry name" value="Abhydrolase_1"/>
    <property type="match status" value="1"/>
</dbReference>
<protein>
    <submittedName>
        <fullName evidence="2">Alpha/Beta hydrolase protein</fullName>
    </submittedName>
</protein>
<reference evidence="2 3" key="1">
    <citation type="journal article" date="2019" name="Nat. Ecol. Evol.">
        <title>Megaphylogeny resolves global patterns of mushroom evolution.</title>
        <authorList>
            <person name="Varga T."/>
            <person name="Krizsan K."/>
            <person name="Foldi C."/>
            <person name="Dima B."/>
            <person name="Sanchez-Garcia M."/>
            <person name="Sanchez-Ramirez S."/>
            <person name="Szollosi G.J."/>
            <person name="Szarkandi J.G."/>
            <person name="Papp V."/>
            <person name="Albert L."/>
            <person name="Andreopoulos W."/>
            <person name="Angelini C."/>
            <person name="Antonin V."/>
            <person name="Barry K.W."/>
            <person name="Bougher N.L."/>
            <person name="Buchanan P."/>
            <person name="Buyck B."/>
            <person name="Bense V."/>
            <person name="Catcheside P."/>
            <person name="Chovatia M."/>
            <person name="Cooper J."/>
            <person name="Damon W."/>
            <person name="Desjardin D."/>
            <person name="Finy P."/>
            <person name="Geml J."/>
            <person name="Haridas S."/>
            <person name="Hughes K."/>
            <person name="Justo A."/>
            <person name="Karasinski D."/>
            <person name="Kautmanova I."/>
            <person name="Kiss B."/>
            <person name="Kocsube S."/>
            <person name="Kotiranta H."/>
            <person name="LaButti K.M."/>
            <person name="Lechner B.E."/>
            <person name="Liimatainen K."/>
            <person name="Lipzen A."/>
            <person name="Lukacs Z."/>
            <person name="Mihaltcheva S."/>
            <person name="Morgado L.N."/>
            <person name="Niskanen T."/>
            <person name="Noordeloos M.E."/>
            <person name="Ohm R.A."/>
            <person name="Ortiz-Santana B."/>
            <person name="Ovrebo C."/>
            <person name="Racz N."/>
            <person name="Riley R."/>
            <person name="Savchenko A."/>
            <person name="Shiryaev A."/>
            <person name="Soop K."/>
            <person name="Spirin V."/>
            <person name="Szebenyi C."/>
            <person name="Tomsovsky M."/>
            <person name="Tulloss R.E."/>
            <person name="Uehling J."/>
            <person name="Grigoriev I.V."/>
            <person name="Vagvolgyi C."/>
            <person name="Papp T."/>
            <person name="Martin F.M."/>
            <person name="Miettinen O."/>
            <person name="Hibbett D.S."/>
            <person name="Nagy L.G."/>
        </authorList>
    </citation>
    <scope>NUCLEOTIDE SEQUENCE [LARGE SCALE GENOMIC DNA]</scope>
    <source>
        <strain evidence="2 3">CBS 309.79</strain>
    </source>
</reference>
<keyword evidence="3" id="KW-1185">Reference proteome</keyword>
<dbReference type="InterPro" id="IPR029058">
    <property type="entry name" value="AB_hydrolase_fold"/>
</dbReference>
<sequence length="287" mass="32425">MSERSTERLAIPHPQEKDCSIIGTLEQWSPPQAGSNSKRKIAVILHGAMGHKDYLFQKRLAQQLPIDSFRFDFRGCHETPGNWRMGGLADDVVDLQVVVDHLTKELGYEIDMLVGHSRGSLICFYWLSTAPEAKTVTKFVNVSGRYRMEKILETKPPFNEDGYYELKATVARKPFTTRVYQEDVHNFATWRSSRVTGDFPPWVHVLTVHGMQDKTVPVYDALIYASTLSGRKPGTFAYHLSETADHNFTGLQDEVVSIVLGWLEAFQRDALVDGLWLAGVKPGKGRL</sequence>
<accession>A0A5C3QI21</accession>
<dbReference type="InterPro" id="IPR000073">
    <property type="entry name" value="AB_hydrolase_1"/>
</dbReference>
<dbReference type="OrthoDB" id="9988524at2759"/>
<dbReference type="Proteomes" id="UP000305067">
    <property type="component" value="Unassembled WGS sequence"/>
</dbReference>
<organism evidence="2 3">
    <name type="scientific">Pterulicium gracile</name>
    <dbReference type="NCBI Taxonomy" id="1884261"/>
    <lineage>
        <taxon>Eukaryota</taxon>
        <taxon>Fungi</taxon>
        <taxon>Dikarya</taxon>
        <taxon>Basidiomycota</taxon>
        <taxon>Agaricomycotina</taxon>
        <taxon>Agaricomycetes</taxon>
        <taxon>Agaricomycetidae</taxon>
        <taxon>Agaricales</taxon>
        <taxon>Pleurotineae</taxon>
        <taxon>Pterulaceae</taxon>
        <taxon>Pterulicium</taxon>
    </lineage>
</organism>